<dbReference type="Gene3D" id="3.40.50.720">
    <property type="entry name" value="NAD(P)-binding Rossmann-like Domain"/>
    <property type="match status" value="1"/>
</dbReference>
<dbReference type="EMBL" id="RYZH01000021">
    <property type="protein sequence ID" value="RUL87437.1"/>
    <property type="molecule type" value="Genomic_DNA"/>
</dbReference>
<feature type="region of interest" description="Disordered" evidence="4">
    <location>
        <begin position="1608"/>
        <end position="1728"/>
    </location>
</feature>
<dbReference type="PROSITE" id="PS52004">
    <property type="entry name" value="KS3_2"/>
    <property type="match status" value="1"/>
</dbReference>
<dbReference type="Gene3D" id="3.40.47.10">
    <property type="match status" value="1"/>
</dbReference>
<dbReference type="PANTHER" id="PTHR43074:SF1">
    <property type="entry name" value="BETA-KETOACYL SYNTHASE FAMILY PROTEIN-RELATED"/>
    <property type="match status" value="1"/>
</dbReference>
<feature type="compositionally biased region" description="Pro residues" evidence="4">
    <location>
        <begin position="1845"/>
        <end position="1859"/>
    </location>
</feature>
<dbReference type="InterPro" id="IPR032821">
    <property type="entry name" value="PKS_assoc"/>
</dbReference>
<feature type="region of interest" description="Disordered" evidence="4">
    <location>
        <begin position="1795"/>
        <end position="1910"/>
    </location>
</feature>
<feature type="compositionally biased region" description="Basic and acidic residues" evidence="4">
    <location>
        <begin position="1678"/>
        <end position="1690"/>
    </location>
</feature>
<protein>
    <submittedName>
        <fullName evidence="7">SDR family NAD(P)-dependent oxidoreductase</fullName>
    </submittedName>
</protein>
<keyword evidence="8" id="KW-1185">Reference proteome</keyword>
<evidence type="ECO:0000313" key="8">
    <source>
        <dbReference type="Proteomes" id="UP000280296"/>
    </source>
</evidence>
<dbReference type="SUPFAM" id="SSF55048">
    <property type="entry name" value="Probable ACP-binding domain of malonyl-CoA ACP transacylase"/>
    <property type="match status" value="1"/>
</dbReference>
<dbReference type="Pfam" id="PF02801">
    <property type="entry name" value="Ketoacyl-synt_C"/>
    <property type="match status" value="1"/>
</dbReference>
<evidence type="ECO:0000259" key="5">
    <source>
        <dbReference type="PROSITE" id="PS50075"/>
    </source>
</evidence>
<dbReference type="GO" id="GO:0016746">
    <property type="term" value="F:acyltransferase activity"/>
    <property type="evidence" value="ECO:0007669"/>
    <property type="project" value="InterPro"/>
</dbReference>
<keyword evidence="3" id="KW-0808">Transferase</keyword>
<sequence length="2596" mass="270439">MNICVPRVLVVAPGGGEGAGLIAAAGRAGALGMLDLSSIGGEAARRASARLASQADRPFGAVMASDRIDDGPWPDRLAVVACRGDRRTDWAAAIGRIRRRGRIALAEVPDRWSAAAAREAGADGVIVSGLEAGGPCGDESSFVLLQGVLADAPGGPPVWVRGGIGPHSAAACVATGASGVVLDGAVLLARELPLPAGDRDRLTRLDGGETSAIGPQEGPSIRVDVLPGSTAIARLREAAELGGAAWTRAVAELVGWGAGQARPIGQDAAFAATMARRFVTVGGIVRAVEEAIDRGRSLAIATQPLAPGSPMARSLGTRYPVVQGPMTRVSDSAAFASAVADGGALPMLALAMLRGPEAAALLSETASRLGDLPWGVGVLGFVDPSLRAEQLEAIRAVRPPFALIAGGRPDQAETLEQIGIRTFLHAPSPGLLGRYLRDGARRFVLEGRECGGHVGPRSSLVLWEQAVSTVLEAIDGGTVAEPAEIHLLFAGGVHDARSASAVAALASPLADLGVKVGVLVGTAYLFTREAVDCGAIAPRFQAEALRCRETVLLPTGPGHEVRAVPSPFTEQFAAERRRLLQAGASAEAIREELERLNVGRLRAASKGVDRVGGAGSPLVSLGEAEQYERGLYMIGQVAALRDRITTIAELHAELSEGASARLERTEGTAVAPASSPSDVAIVGMSAIFPGAGDLRSFWGNTLKGVDAIVEIPPDRWDWRPYYDPDPRAPDKVVSRWGGFLPDVPFDPIRYGMPPSSLPSIEPAQLLVLEAVRAALDDAGYADRPFPRERTAVVLGMGGGAAQVAMGYAFRSYLPMLESVAPEAAREAIDRAFPLLPEWTEDSFPGFLLNVTAGRVANRFDLGGANYTVDAACGSSLAAASLAVRELETGAADMVILGGADTVQNPFTYLAFSKTHAFSPRGRCRPFDASADGIVISEGVGVVVLKRLADAERDGDRIYAVIKGIGSSSDGRARGLTAPNGEGQRLALARAYAKAGVRPSAVGYFEAHGTGTAVGDVVEVNALAQSLREDGAPPASAVVGSVKSMIGHTKCAAGLAGLINASLALYHRVLPPTIGVDEVNPKADLHDGPLRVNTRARPWLSPGDAPRLAGVSAFGFGGTNFHAVLESYEADPAPRPDPMDDWPAELFVWRSVDRSALIDRIDRLRTALDAGASPRLLDLSHALLDRVDPEADDAPTLAIVASSLDDLRGKLGSARERIARGDRSIDDPIGVHFADRPSFARDRVAVLFPGQGAQRLEMLGDLALAFEEVRLGFEAFDAALLEDGRPAIGPRVFPPTTLDDASRERARLALSETTAAQPAVGAASVGMLRLLSALGIEPGAAGGHSFGELVALHAAGAMDVGALARLSEARGRVMAEAAGPEPGAMAALLCDADRASSLIADLDGVVLANRNGPRQSVIAGSRDALNRAIDRARGAGVRCVDLPVGAAFHSPIVASAAGPMARLASEAIAFPPALPVFSNLDAAPHPADPAEIARRLGDHLAAPVRFDEMIEAMYASGVRVFIECGPGVTLSALVRSILADRPHLAASCDAPGRPGIPTLLSAVARLLVAGVAVTRPSRLTGRRGPRPIDLDRLPLGAPEYSPSTWLVNGSRARPIGGPEPARLGMAPELLGLPDRSSPAACPSVEQGRPGSNGGRFASAGGEADAPPAPHPAVANGHADGARNGHPPREPSRLATSSLPDSTRSPRANPSRIEPMSPRPGTEPGARNGHASALDRLRSQAFRDDAPTDDVARAFQSFQETMRSFLEVQKATMIAYLSGRPPAEPSEGARRSRIELDGNDVLDRFDRFDGGEVSPEAPPPGPVDLPLQESDERPKDRLRAGGSAPVPAEPVPTPTPTPAPAPSAGDREARTPRERPENRRPGPAGSNGQGSSSGVPIDSSLPTAESASPGASVSEVLLRIVRDRTGYPIEMLGMGLDLEADLGIDSIKRVEILGTLRDSVDGLGARSGSSLMDSLSRAKTLGEIVARVESALSAGGGAESGRPARGTAGRAEQERGAERLAPNGSSVGGGEHPDREGEAGSAGVDPIGDAQRPGPDRRPPAASPARLRRLVLEPIPADPPSIRSGLASGGAVLVTEDGRGVFRRLANALRAGGHPVEVVDPGWADLDSPSSISDRLDRVRASAPISGIIHVQPLGDAEPARIAPAARPGEALRRLFLLARASADDLERSSRCGGSCLIAATAMGGAFASVDSIGAPVVPAHGGVAGLVKTLAREWPAVRSRVVDLDPREPAEVLADRLAAEAFLDDRWAEVGYLAGRRIRLRAVERALDRRHSCIEIGEGDPILITGGARGISAAVARELARRWRPRLLLVGSSPVPEGEEDPETAGLVSAADLKKALHRRLARGGRHVSPADLQEAYLALVRSREIRSSLQAIRDAGAEAHYARADVRAPATLQAVISGWRERFGEPVGLIHGAGVIHDKLLREKSPESFDRVFGTKVGGAMNVIRSLRGDALKFAAFFSSIAGRFGNEGQSDYAAANDALNKLALWLDRRWPGRVLSANWGPWSGIGMVSDLEGHLGRRGLGMIDPPSGCSALLDELEYGRKGEVEVILSGDLGTLDGPLPAAGPIAEESPQGVAR</sequence>
<dbReference type="InterPro" id="IPR052568">
    <property type="entry name" value="PKS-FAS_Synthase"/>
</dbReference>
<proteinExistence type="predicted"/>
<dbReference type="InterPro" id="IPR016036">
    <property type="entry name" value="Malonyl_transacylase_ACP-bd"/>
</dbReference>
<dbReference type="SUPFAM" id="SSF51412">
    <property type="entry name" value="Inosine monophosphate dehydrogenase (IMPDH)"/>
    <property type="match status" value="2"/>
</dbReference>
<evidence type="ECO:0000256" key="3">
    <source>
        <dbReference type="ARBA" id="ARBA00022679"/>
    </source>
</evidence>
<dbReference type="InterPro" id="IPR036291">
    <property type="entry name" value="NAD(P)-bd_dom_sf"/>
</dbReference>
<dbReference type="PANTHER" id="PTHR43074">
    <property type="entry name" value="OMEGA-3 POLYUNSATURATED FATTY ACID SYNTHASE PFAB-RELATED"/>
    <property type="match status" value="1"/>
</dbReference>
<dbReference type="Gene3D" id="3.40.366.10">
    <property type="entry name" value="Malonyl-Coenzyme A Acyl Carrier Protein, domain 2"/>
    <property type="match status" value="1"/>
</dbReference>
<evidence type="ECO:0000256" key="2">
    <source>
        <dbReference type="ARBA" id="ARBA00022553"/>
    </source>
</evidence>
<dbReference type="CDD" id="cd00833">
    <property type="entry name" value="PKS"/>
    <property type="match status" value="1"/>
</dbReference>
<dbReference type="InterPro" id="IPR016039">
    <property type="entry name" value="Thiolase-like"/>
</dbReference>
<dbReference type="CDD" id="cd08953">
    <property type="entry name" value="KR_2_SDR_x"/>
    <property type="match status" value="1"/>
</dbReference>
<keyword evidence="2" id="KW-0597">Phosphoprotein</keyword>
<dbReference type="Pfam" id="PF00109">
    <property type="entry name" value="ketoacyl-synt"/>
    <property type="match status" value="1"/>
</dbReference>
<dbReference type="RefSeq" id="WP_126725653.1">
    <property type="nucleotide sequence ID" value="NZ_RYZH01000021.1"/>
</dbReference>
<dbReference type="InterPro" id="IPR014030">
    <property type="entry name" value="Ketoacyl_synth_N"/>
</dbReference>
<dbReference type="InterPro" id="IPR013785">
    <property type="entry name" value="Aldolase_TIM"/>
</dbReference>
<evidence type="ECO:0000259" key="6">
    <source>
        <dbReference type="PROSITE" id="PS52004"/>
    </source>
</evidence>
<dbReference type="InterPro" id="IPR036736">
    <property type="entry name" value="ACP-like_sf"/>
</dbReference>
<accession>A0A432MJR0</accession>
<evidence type="ECO:0000313" key="7">
    <source>
        <dbReference type="EMBL" id="RUL87437.1"/>
    </source>
</evidence>
<dbReference type="InterPro" id="IPR013968">
    <property type="entry name" value="PKS_KR"/>
</dbReference>
<dbReference type="InterPro" id="IPR016035">
    <property type="entry name" value="Acyl_Trfase/lysoPLipase"/>
</dbReference>
<dbReference type="Gene3D" id="3.30.70.250">
    <property type="entry name" value="Malonyl-CoA ACP transacylase, ACP-binding"/>
    <property type="match status" value="1"/>
</dbReference>
<feature type="domain" description="Ketosynthase family 3 (KS3)" evidence="6">
    <location>
        <begin position="676"/>
        <end position="1126"/>
    </location>
</feature>
<keyword evidence="1" id="KW-0596">Phosphopantetheine</keyword>
<gene>
    <name evidence="7" type="ORF">TsocGM_12205</name>
</gene>
<name>A0A432MJR0_9BACT</name>
<dbReference type="Pfam" id="PF16197">
    <property type="entry name" value="KAsynt_C_assoc"/>
    <property type="match status" value="1"/>
</dbReference>
<dbReference type="SMART" id="SM00825">
    <property type="entry name" value="PKS_KS"/>
    <property type="match status" value="1"/>
</dbReference>
<feature type="region of interest" description="Disordered" evidence="4">
    <location>
        <begin position="1992"/>
        <end position="2060"/>
    </location>
</feature>
<dbReference type="Pfam" id="PF08659">
    <property type="entry name" value="KR"/>
    <property type="match status" value="1"/>
</dbReference>
<dbReference type="OrthoDB" id="219272at2"/>
<feature type="domain" description="Carrier" evidence="5">
    <location>
        <begin position="1909"/>
        <end position="1990"/>
    </location>
</feature>
<dbReference type="Proteomes" id="UP000280296">
    <property type="component" value="Unassembled WGS sequence"/>
</dbReference>
<feature type="compositionally biased region" description="Basic and acidic residues" evidence="4">
    <location>
        <begin position="1863"/>
        <end position="1878"/>
    </location>
</feature>
<feature type="compositionally biased region" description="Basic and acidic residues" evidence="4">
    <location>
        <begin position="1795"/>
        <end position="1808"/>
    </location>
</feature>
<dbReference type="InterPro" id="IPR057326">
    <property type="entry name" value="KR_dom"/>
</dbReference>
<dbReference type="SUPFAM" id="SSF52151">
    <property type="entry name" value="FabD/lysophospholipase-like"/>
    <property type="match status" value="1"/>
</dbReference>
<dbReference type="SMART" id="SM00827">
    <property type="entry name" value="PKS_AT"/>
    <property type="match status" value="1"/>
</dbReference>
<feature type="compositionally biased region" description="Polar residues" evidence="4">
    <location>
        <begin position="1692"/>
        <end position="1706"/>
    </location>
</feature>
<reference evidence="7 8" key="2">
    <citation type="submission" date="2019-01" db="EMBL/GenBank/DDBJ databases">
        <title>Tautonia sociabilis, a novel thermotolerant planctomycete of Isosphaeraceae family, isolated from a 4000 m deep subterranean habitat.</title>
        <authorList>
            <person name="Kovaleva O.L."/>
            <person name="Elcheninov A.G."/>
            <person name="Van Heerden E."/>
            <person name="Toshchakov S.V."/>
            <person name="Novikov A."/>
            <person name="Bonch-Osmolovskaya E.A."/>
            <person name="Kublanov I.V."/>
        </authorList>
    </citation>
    <scope>NUCLEOTIDE SEQUENCE [LARGE SCALE GENOMIC DNA]</scope>
    <source>
        <strain evidence="7 8">GM2012</strain>
    </source>
</reference>
<feature type="compositionally biased region" description="Low complexity" evidence="4">
    <location>
        <begin position="1656"/>
        <end position="1677"/>
    </location>
</feature>
<dbReference type="PROSITE" id="PS50075">
    <property type="entry name" value="CARRIER"/>
    <property type="match status" value="1"/>
</dbReference>
<comment type="caution">
    <text evidence="7">The sequence shown here is derived from an EMBL/GenBank/DDBJ whole genome shotgun (WGS) entry which is preliminary data.</text>
</comment>
<dbReference type="Pfam" id="PF03060">
    <property type="entry name" value="NMO"/>
    <property type="match status" value="1"/>
</dbReference>
<dbReference type="InterPro" id="IPR001227">
    <property type="entry name" value="Ac_transferase_dom_sf"/>
</dbReference>
<reference evidence="7 8" key="1">
    <citation type="submission" date="2018-12" db="EMBL/GenBank/DDBJ databases">
        <authorList>
            <person name="Toschakov S.V."/>
        </authorList>
    </citation>
    <scope>NUCLEOTIDE SEQUENCE [LARGE SCALE GENOMIC DNA]</scope>
    <source>
        <strain evidence="7 8">GM2012</strain>
    </source>
</reference>
<dbReference type="Pfam" id="PF00698">
    <property type="entry name" value="Acyl_transf_1"/>
    <property type="match status" value="1"/>
</dbReference>
<dbReference type="SUPFAM" id="SSF47336">
    <property type="entry name" value="ACP-like"/>
    <property type="match status" value="1"/>
</dbReference>
<dbReference type="InterPro" id="IPR014043">
    <property type="entry name" value="Acyl_transferase_dom"/>
</dbReference>
<feature type="compositionally biased region" description="Basic and acidic residues" evidence="4">
    <location>
        <begin position="1828"/>
        <end position="1837"/>
    </location>
</feature>
<dbReference type="InterPro" id="IPR009081">
    <property type="entry name" value="PP-bd_ACP"/>
</dbReference>
<feature type="compositionally biased region" description="Polar residues" evidence="4">
    <location>
        <begin position="1887"/>
        <end position="1909"/>
    </location>
</feature>
<dbReference type="Gene3D" id="3.20.20.70">
    <property type="entry name" value="Aldolase class I"/>
    <property type="match status" value="2"/>
</dbReference>
<evidence type="ECO:0000256" key="1">
    <source>
        <dbReference type="ARBA" id="ARBA00022450"/>
    </source>
</evidence>
<organism evidence="7 8">
    <name type="scientific">Tautonia sociabilis</name>
    <dbReference type="NCBI Taxonomy" id="2080755"/>
    <lineage>
        <taxon>Bacteria</taxon>
        <taxon>Pseudomonadati</taxon>
        <taxon>Planctomycetota</taxon>
        <taxon>Planctomycetia</taxon>
        <taxon>Isosphaerales</taxon>
        <taxon>Isosphaeraceae</taxon>
        <taxon>Tautonia</taxon>
    </lineage>
</organism>
<dbReference type="Gene3D" id="1.10.1200.10">
    <property type="entry name" value="ACP-like"/>
    <property type="match status" value="1"/>
</dbReference>
<dbReference type="InterPro" id="IPR020841">
    <property type="entry name" value="PKS_Beta-ketoAc_synthase_dom"/>
</dbReference>
<dbReference type="SMART" id="SM00822">
    <property type="entry name" value="PKS_KR"/>
    <property type="match status" value="1"/>
</dbReference>
<dbReference type="InterPro" id="IPR014031">
    <property type="entry name" value="Ketoacyl_synth_C"/>
</dbReference>
<dbReference type="SUPFAM" id="SSF51735">
    <property type="entry name" value="NAD(P)-binding Rossmann-fold domains"/>
    <property type="match status" value="2"/>
</dbReference>
<evidence type="ECO:0000256" key="4">
    <source>
        <dbReference type="SAM" id="MobiDB-lite"/>
    </source>
</evidence>
<dbReference type="SUPFAM" id="SSF53901">
    <property type="entry name" value="Thiolase-like"/>
    <property type="match status" value="1"/>
</dbReference>